<evidence type="ECO:0000256" key="2">
    <source>
        <dbReference type="SAM" id="MobiDB-lite"/>
    </source>
</evidence>
<feature type="coiled-coil region" evidence="1">
    <location>
        <begin position="1134"/>
        <end position="1161"/>
    </location>
</feature>
<gene>
    <name evidence="6" type="primary">LOC140009996</name>
</gene>
<dbReference type="PANTHER" id="PTHR48475:SF1">
    <property type="entry name" value="RNASE H TYPE-1 DOMAIN-CONTAINING PROTEIN"/>
    <property type="match status" value="1"/>
</dbReference>
<dbReference type="InterPro" id="IPR041577">
    <property type="entry name" value="RT_RNaseH_2"/>
</dbReference>
<dbReference type="Pfam" id="PF17919">
    <property type="entry name" value="RT_RNaseH_2"/>
    <property type="match status" value="1"/>
</dbReference>
<evidence type="ECO:0000313" key="5">
    <source>
        <dbReference type="Proteomes" id="UP001652660"/>
    </source>
</evidence>
<evidence type="ECO:0000259" key="4">
    <source>
        <dbReference type="PROSITE" id="PS50879"/>
    </source>
</evidence>
<dbReference type="InterPro" id="IPR002156">
    <property type="entry name" value="RNaseH_domain"/>
</dbReference>
<dbReference type="PROSITE" id="PS50878">
    <property type="entry name" value="RT_POL"/>
    <property type="match status" value="1"/>
</dbReference>
<keyword evidence="1" id="KW-0175">Coiled coil</keyword>
<organism evidence="5 6">
    <name type="scientific">Coffea arabica</name>
    <name type="common">Arabian coffee</name>
    <dbReference type="NCBI Taxonomy" id="13443"/>
    <lineage>
        <taxon>Eukaryota</taxon>
        <taxon>Viridiplantae</taxon>
        <taxon>Streptophyta</taxon>
        <taxon>Embryophyta</taxon>
        <taxon>Tracheophyta</taxon>
        <taxon>Spermatophyta</taxon>
        <taxon>Magnoliopsida</taxon>
        <taxon>eudicotyledons</taxon>
        <taxon>Gunneridae</taxon>
        <taxon>Pentapetalae</taxon>
        <taxon>asterids</taxon>
        <taxon>lamiids</taxon>
        <taxon>Gentianales</taxon>
        <taxon>Rubiaceae</taxon>
        <taxon>Ixoroideae</taxon>
        <taxon>Gardenieae complex</taxon>
        <taxon>Bertiereae - Coffeeae clade</taxon>
        <taxon>Coffeeae</taxon>
        <taxon>Coffea</taxon>
    </lineage>
</organism>
<dbReference type="InterPro" id="IPR036397">
    <property type="entry name" value="RNaseH_sf"/>
</dbReference>
<dbReference type="InterPro" id="IPR043502">
    <property type="entry name" value="DNA/RNA_pol_sf"/>
</dbReference>
<dbReference type="InterPro" id="IPR012337">
    <property type="entry name" value="RNaseH-like_sf"/>
</dbReference>
<keyword evidence="5" id="KW-1185">Reference proteome</keyword>
<dbReference type="CDD" id="cd09274">
    <property type="entry name" value="RNase_HI_RT_Ty3"/>
    <property type="match status" value="1"/>
</dbReference>
<dbReference type="GeneID" id="140009996"/>
<dbReference type="PANTHER" id="PTHR48475">
    <property type="entry name" value="RIBONUCLEASE H"/>
    <property type="match status" value="1"/>
</dbReference>
<proteinExistence type="predicted"/>
<dbReference type="Pfam" id="PF00078">
    <property type="entry name" value="RVT_1"/>
    <property type="match status" value="1"/>
</dbReference>
<dbReference type="CDD" id="cd01647">
    <property type="entry name" value="RT_LTR"/>
    <property type="match status" value="1"/>
</dbReference>
<feature type="region of interest" description="Disordered" evidence="2">
    <location>
        <begin position="92"/>
        <end position="121"/>
    </location>
</feature>
<evidence type="ECO:0000313" key="6">
    <source>
        <dbReference type="RefSeq" id="XP_071912458.1"/>
    </source>
</evidence>
<dbReference type="Proteomes" id="UP001652660">
    <property type="component" value="Chromosome 6e"/>
</dbReference>
<dbReference type="PROSITE" id="PS50879">
    <property type="entry name" value="RNASE_H_1"/>
    <property type="match status" value="1"/>
</dbReference>
<feature type="domain" description="Reverse transcriptase" evidence="3">
    <location>
        <begin position="434"/>
        <end position="613"/>
    </location>
</feature>
<dbReference type="Pfam" id="PF13456">
    <property type="entry name" value="RVT_3"/>
    <property type="match status" value="1"/>
</dbReference>
<evidence type="ECO:0000256" key="1">
    <source>
        <dbReference type="SAM" id="Coils"/>
    </source>
</evidence>
<accession>A0ABM4UYU6</accession>
<dbReference type="SUPFAM" id="SSF53098">
    <property type="entry name" value="Ribonuclease H-like"/>
    <property type="match status" value="1"/>
</dbReference>
<dbReference type="SUPFAM" id="SSF56672">
    <property type="entry name" value="DNA/RNA polymerases"/>
    <property type="match status" value="1"/>
</dbReference>
<dbReference type="Gene3D" id="3.30.420.10">
    <property type="entry name" value="Ribonuclease H-like superfamily/Ribonuclease H"/>
    <property type="match status" value="1"/>
</dbReference>
<dbReference type="Gene3D" id="3.30.70.270">
    <property type="match status" value="2"/>
</dbReference>
<dbReference type="InterPro" id="IPR000477">
    <property type="entry name" value="RT_dom"/>
</dbReference>
<sequence length="1233" mass="141500">MNRILIDGGSAVNIMSVRAMKELGISSDELSQSRLMIQGFNQGGQRAIGLIRLELLYCRDGIVKKVTADDKPFTEVETHFADAKFYLHKEAKRKESVREESQDSKVPILRYTPKSKREEGQSSFIRNDTLNVPLTKIEPVKIEKVSLQGFVRPKEEPAVEHYSLPTNRTQEGFDPNAYRLLAKAGYNPNEKHVLGKLPPEVTGEKTHGLTPTQKMLKERAIMLKVHQWVLVINRPLLLGPQPKNLKSPVYERLGSKKQEYQVAREESLTPIKKNGPRKRVSNFFIHYGDLVNVRIETIFEEQGQESMASCHHITISDPEEEEEDADDAPPELEQGAKNTVDELKEINLGTSDDPRPIYISSCMTPEEEKEYVDLLLEFRDVFAWNYSEMSGLDPRVAVHNLSVKRGTKPVKQTQRRFRPELIPLIENEINRLIEAGFIREVKYPTWISSIVPVRKKNGQIRVCVDFRDLNEACPKDDFPLPITELTVDATTGHEALSFLDGSSGYNQIRMAPEDEELTAFRTPKGIYCYKVMPFGLKNAGATYQRAMQRIFDDMLHRNVECYVDDLVVKSKKREDHIQDLRRVFQRLRRYQLKMNPLKCAFGVASGKFLGFIVHQRGIEVDRSKIDAIVNMPEPRNIHELKSLQGKLAYIRRFISNLAGRCQPFSRLMKKGVPFGWDESCRNAFTSIKAYLMNPPVLAAPIPGKPLILYISAQERSVGALLAQENDEGKENALYYLSRMMTSNELNYSPIEKLCLALIFVIQKLKHYFHAHTIRLISKSNPIKYVMAKPVLSDRLARWYLQFQQFEIIYVPAKAVKGQILADFLADHPLPVEWELTDELPDEEVFMVESSWSMYFDGAAHRDGAGAGVIFYTPEADILPYSFTLTRRCSNNVAEYQALILGLETAVDMKQLQLRVYGDSKLVVNQLLGIYDVKKPELIPYYKYARQLMGYLGDVTIEHIPRNFNQQADSLARVASMITLPSHRNQISICQNWVIPPMFDEDDDGEEENTYHIFVHEIEKEDWRHLIVDYLNHGKLPEDSKKRVDIRRRAPRFIYYKGTLYRRSFDGVFLRCLGEDEAMQAMEDAHSGICENVKLVNSMAISSVNLLNHCIHSLRIAIQEGLSGEDNVRLRLEELEALDEKRLEAQQRIECYQARLSKAFNKHVRPRSFQIGELVLAVRRPIILTHGGQRKFTPKWDGPYVVREIYTNGSYKLVADDGLMVGPINGKYLKRYYA</sequence>
<name>A0ABM4UYU6_COFAR</name>
<evidence type="ECO:0000259" key="3">
    <source>
        <dbReference type="PROSITE" id="PS50878"/>
    </source>
</evidence>
<dbReference type="Gene3D" id="3.10.10.10">
    <property type="entry name" value="HIV Type 1 Reverse Transcriptase, subunit A, domain 1"/>
    <property type="match status" value="1"/>
</dbReference>
<dbReference type="InterPro" id="IPR043128">
    <property type="entry name" value="Rev_trsase/Diguanyl_cyclase"/>
</dbReference>
<dbReference type="CDD" id="cd09279">
    <property type="entry name" value="RNase_HI_like"/>
    <property type="match status" value="1"/>
</dbReference>
<reference evidence="6" key="1">
    <citation type="submission" date="2025-08" db="UniProtKB">
        <authorList>
            <consortium name="RefSeq"/>
        </authorList>
    </citation>
    <scope>IDENTIFICATION</scope>
    <source>
        <tissue evidence="6">Leaves</tissue>
    </source>
</reference>
<feature type="domain" description="RNase H type-1" evidence="4">
    <location>
        <begin position="847"/>
        <end position="976"/>
    </location>
</feature>
<protein>
    <submittedName>
        <fullName evidence="6">Uncharacterized protein</fullName>
    </submittedName>
</protein>
<dbReference type="RefSeq" id="XP_071912458.1">
    <property type="nucleotide sequence ID" value="XM_072056357.1"/>
</dbReference>
<feature type="compositionally biased region" description="Basic and acidic residues" evidence="2">
    <location>
        <begin position="92"/>
        <end position="103"/>
    </location>
</feature>